<dbReference type="GeneID" id="6005544"/>
<dbReference type="VEuPathDB" id="FungiDB:CC1G_01798"/>
<dbReference type="Proteomes" id="UP000001861">
    <property type="component" value="Unassembled WGS sequence"/>
</dbReference>
<dbReference type="InParanoid" id="A8N2E5"/>
<evidence type="ECO:0000256" key="1">
    <source>
        <dbReference type="SAM" id="Coils"/>
    </source>
</evidence>
<evidence type="ECO:0000256" key="2">
    <source>
        <dbReference type="SAM" id="MobiDB-lite"/>
    </source>
</evidence>
<dbReference type="HOGENOM" id="CLU_1004782_0_0_1"/>
<feature type="compositionally biased region" description="Low complexity" evidence="2">
    <location>
        <begin position="86"/>
        <end position="102"/>
    </location>
</feature>
<feature type="region of interest" description="Disordered" evidence="2">
    <location>
        <begin position="65"/>
        <end position="102"/>
    </location>
</feature>
<comment type="caution">
    <text evidence="3">The sequence shown here is derived from an EMBL/GenBank/DDBJ whole genome shotgun (WGS) entry which is preliminary data.</text>
</comment>
<reference evidence="3 4" key="1">
    <citation type="journal article" date="2010" name="Proc. Natl. Acad. Sci. U.S.A.">
        <title>Insights into evolution of multicellular fungi from the assembled chromosomes of the mushroom Coprinopsis cinerea (Coprinus cinereus).</title>
        <authorList>
            <person name="Stajich J.E."/>
            <person name="Wilke S.K."/>
            <person name="Ahren D."/>
            <person name="Au C.H."/>
            <person name="Birren B.W."/>
            <person name="Borodovsky M."/>
            <person name="Burns C."/>
            <person name="Canback B."/>
            <person name="Casselton L.A."/>
            <person name="Cheng C.K."/>
            <person name="Deng J."/>
            <person name="Dietrich F.S."/>
            <person name="Fargo D.C."/>
            <person name="Farman M.L."/>
            <person name="Gathman A.C."/>
            <person name="Goldberg J."/>
            <person name="Guigo R."/>
            <person name="Hoegger P.J."/>
            <person name="Hooker J.B."/>
            <person name="Huggins A."/>
            <person name="James T.Y."/>
            <person name="Kamada T."/>
            <person name="Kilaru S."/>
            <person name="Kodira C."/>
            <person name="Kues U."/>
            <person name="Kupfer D."/>
            <person name="Kwan H.S."/>
            <person name="Lomsadze A."/>
            <person name="Li W."/>
            <person name="Lilly W.W."/>
            <person name="Ma L.J."/>
            <person name="Mackey A.J."/>
            <person name="Manning G."/>
            <person name="Martin F."/>
            <person name="Muraguchi H."/>
            <person name="Natvig D.O."/>
            <person name="Palmerini H."/>
            <person name="Ramesh M.A."/>
            <person name="Rehmeyer C.J."/>
            <person name="Roe B.A."/>
            <person name="Shenoy N."/>
            <person name="Stanke M."/>
            <person name="Ter-Hovhannisyan V."/>
            <person name="Tunlid A."/>
            <person name="Velagapudi R."/>
            <person name="Vision T.J."/>
            <person name="Zeng Q."/>
            <person name="Zolan M.E."/>
            <person name="Pukkila P.J."/>
        </authorList>
    </citation>
    <scope>NUCLEOTIDE SEQUENCE [LARGE SCALE GENOMIC DNA]</scope>
    <source>
        <strain evidence="4">Okayama-7 / 130 / ATCC MYA-4618 / FGSC 9003</strain>
    </source>
</reference>
<feature type="compositionally biased region" description="Low complexity" evidence="2">
    <location>
        <begin position="65"/>
        <end position="76"/>
    </location>
</feature>
<dbReference type="EMBL" id="AACS02000001">
    <property type="protein sequence ID" value="EAU92753.2"/>
    <property type="molecule type" value="Genomic_DNA"/>
</dbReference>
<dbReference type="OrthoDB" id="2979468at2759"/>
<dbReference type="KEGG" id="cci:CC1G_01798"/>
<keyword evidence="1" id="KW-0175">Coiled coil</keyword>
<gene>
    <name evidence="3" type="ORF">CC1G_01798</name>
</gene>
<protein>
    <submittedName>
        <fullName evidence="3">Uncharacterized protein</fullName>
    </submittedName>
</protein>
<sequence length="277" mass="30377">MKDDIIDSLRARLREYEQRNKELQDTIQQLREELASLSVQQDICRAGGGGRRHAFAGSGLAAFNSSGSSISPRSSPLPYPGGRNLSSSISVSSSSTGGSSTDSIEREAISLLQMLNKNIVSTATKLSKTIEYNDHFMTIPDRRNVDSLHQSLIKATWMVGEKIASELGGRPSPKDAMTDDCEPPRLLAQMVFEIVIAKWCAFVLGWEDPGMASLGELQVVARIHCGSSLTLRAGPEAYQWYRAIYDLRFAPTNSQQWGASAMACLRDVANISGWTFK</sequence>
<dbReference type="AlphaFoldDB" id="A8N2E5"/>
<proteinExistence type="predicted"/>
<name>A8N2E5_COPC7</name>
<feature type="coiled-coil region" evidence="1">
    <location>
        <begin position="6"/>
        <end position="40"/>
    </location>
</feature>
<accession>A8N2E5</accession>
<keyword evidence="4" id="KW-1185">Reference proteome</keyword>
<dbReference type="OMA" id="EIVIAKW"/>
<evidence type="ECO:0000313" key="4">
    <source>
        <dbReference type="Proteomes" id="UP000001861"/>
    </source>
</evidence>
<dbReference type="RefSeq" id="XP_001829118.2">
    <property type="nucleotide sequence ID" value="XM_001829066.2"/>
</dbReference>
<evidence type="ECO:0000313" key="3">
    <source>
        <dbReference type="EMBL" id="EAU92753.2"/>
    </source>
</evidence>
<organism evidence="3 4">
    <name type="scientific">Coprinopsis cinerea (strain Okayama-7 / 130 / ATCC MYA-4618 / FGSC 9003)</name>
    <name type="common">Inky cap fungus</name>
    <name type="synonym">Hormographiella aspergillata</name>
    <dbReference type="NCBI Taxonomy" id="240176"/>
    <lineage>
        <taxon>Eukaryota</taxon>
        <taxon>Fungi</taxon>
        <taxon>Dikarya</taxon>
        <taxon>Basidiomycota</taxon>
        <taxon>Agaricomycotina</taxon>
        <taxon>Agaricomycetes</taxon>
        <taxon>Agaricomycetidae</taxon>
        <taxon>Agaricales</taxon>
        <taxon>Agaricineae</taxon>
        <taxon>Psathyrellaceae</taxon>
        <taxon>Coprinopsis</taxon>
    </lineage>
</organism>